<dbReference type="Proteomes" id="UP000218811">
    <property type="component" value="Unassembled WGS sequence"/>
</dbReference>
<protein>
    <recommendedName>
        <fullName evidence="3">F-box domain-containing protein</fullName>
    </recommendedName>
</protein>
<name>A0A2H3JPL4_WOLCO</name>
<evidence type="ECO:0000313" key="2">
    <source>
        <dbReference type="Proteomes" id="UP000218811"/>
    </source>
</evidence>
<sequence length="449" mass="50437">MSDEMEGEPAASCVNECAAFNIEARVLRDIEWRLPKRPWELVRRRDALLPVFNSETAASRIPIGIWDKILGHLADEPKPETLGIAEEMKGCYSMEDVCLYARYIKIVPRRRRSLYRVILRGRAAKEGSRAGKCSIAHVGTDAAMFAGGQLPCLAWLCIEHGEWTPGTIAQSVFLHLSSFHSITFLRLEDITLPSVSVLLRLVCALDCLEELHIGGLRLLDRRVPPASRRWAPSPGLKKLAFRDLDWPDELRTLFPRAELETSSGSATILFLWKAVGCSNLQQLLDHAGKALRSFWIHPLRSLLGANPHSIQPLRVLDVDLSRNTGLRELWIDISESHLPPALLERSETYGVIQRMISSTCPTILEKIMIQVSPNPSAASPSIMSHVLLALRRALCPADHPVTLEKYISLKSVKLYVYYADETSKKQIEADWANLAPIWFPSLYSRAIIK</sequence>
<dbReference type="AlphaFoldDB" id="A0A2H3JPL4"/>
<accession>A0A2H3JPL4</accession>
<keyword evidence="2" id="KW-1185">Reference proteome</keyword>
<dbReference type="EMBL" id="KB468157">
    <property type="protein sequence ID" value="PCH44122.1"/>
    <property type="molecule type" value="Genomic_DNA"/>
</dbReference>
<gene>
    <name evidence="1" type="ORF">WOLCODRAFT_154157</name>
</gene>
<organism evidence="1 2">
    <name type="scientific">Wolfiporia cocos (strain MD-104)</name>
    <name type="common">Brown rot fungus</name>
    <dbReference type="NCBI Taxonomy" id="742152"/>
    <lineage>
        <taxon>Eukaryota</taxon>
        <taxon>Fungi</taxon>
        <taxon>Dikarya</taxon>
        <taxon>Basidiomycota</taxon>
        <taxon>Agaricomycotina</taxon>
        <taxon>Agaricomycetes</taxon>
        <taxon>Polyporales</taxon>
        <taxon>Phaeolaceae</taxon>
        <taxon>Wolfiporia</taxon>
    </lineage>
</organism>
<proteinExistence type="predicted"/>
<evidence type="ECO:0008006" key="3">
    <source>
        <dbReference type="Google" id="ProtNLM"/>
    </source>
</evidence>
<evidence type="ECO:0000313" key="1">
    <source>
        <dbReference type="EMBL" id="PCH44122.1"/>
    </source>
</evidence>
<reference evidence="1 2" key="1">
    <citation type="journal article" date="2012" name="Science">
        <title>The Paleozoic origin of enzymatic lignin decomposition reconstructed from 31 fungal genomes.</title>
        <authorList>
            <person name="Floudas D."/>
            <person name="Binder M."/>
            <person name="Riley R."/>
            <person name="Barry K."/>
            <person name="Blanchette R.A."/>
            <person name="Henrissat B."/>
            <person name="Martinez A.T."/>
            <person name="Otillar R."/>
            <person name="Spatafora J.W."/>
            <person name="Yadav J.S."/>
            <person name="Aerts A."/>
            <person name="Benoit I."/>
            <person name="Boyd A."/>
            <person name="Carlson A."/>
            <person name="Copeland A."/>
            <person name="Coutinho P.M."/>
            <person name="de Vries R.P."/>
            <person name="Ferreira P."/>
            <person name="Findley K."/>
            <person name="Foster B."/>
            <person name="Gaskell J."/>
            <person name="Glotzer D."/>
            <person name="Gorecki P."/>
            <person name="Heitman J."/>
            <person name="Hesse C."/>
            <person name="Hori C."/>
            <person name="Igarashi K."/>
            <person name="Jurgens J.A."/>
            <person name="Kallen N."/>
            <person name="Kersten P."/>
            <person name="Kohler A."/>
            <person name="Kuees U."/>
            <person name="Kumar T.K.A."/>
            <person name="Kuo A."/>
            <person name="LaButti K."/>
            <person name="Larrondo L.F."/>
            <person name="Lindquist E."/>
            <person name="Ling A."/>
            <person name="Lombard V."/>
            <person name="Lucas S."/>
            <person name="Lundell T."/>
            <person name="Martin R."/>
            <person name="McLaughlin D.J."/>
            <person name="Morgenstern I."/>
            <person name="Morin E."/>
            <person name="Murat C."/>
            <person name="Nagy L.G."/>
            <person name="Nolan M."/>
            <person name="Ohm R.A."/>
            <person name="Patyshakuliyeva A."/>
            <person name="Rokas A."/>
            <person name="Ruiz-Duenas F.J."/>
            <person name="Sabat G."/>
            <person name="Salamov A."/>
            <person name="Samejima M."/>
            <person name="Schmutz J."/>
            <person name="Slot J.C."/>
            <person name="St John F."/>
            <person name="Stenlid J."/>
            <person name="Sun H."/>
            <person name="Sun S."/>
            <person name="Syed K."/>
            <person name="Tsang A."/>
            <person name="Wiebenga A."/>
            <person name="Young D."/>
            <person name="Pisabarro A."/>
            <person name="Eastwood D.C."/>
            <person name="Martin F."/>
            <person name="Cullen D."/>
            <person name="Grigoriev I.V."/>
            <person name="Hibbett D.S."/>
        </authorList>
    </citation>
    <scope>NUCLEOTIDE SEQUENCE [LARGE SCALE GENOMIC DNA]</scope>
    <source>
        <strain evidence="1 2">MD-104</strain>
    </source>
</reference>